<evidence type="ECO:0000256" key="2">
    <source>
        <dbReference type="SAM" id="SignalP"/>
    </source>
</evidence>
<protein>
    <recommendedName>
        <fullName evidence="3">Galectin domain-containing protein</fullName>
    </recommendedName>
</protein>
<dbReference type="PROSITE" id="PS51304">
    <property type="entry name" value="GALECTIN"/>
    <property type="match status" value="1"/>
</dbReference>
<evidence type="ECO:0000259" key="3">
    <source>
        <dbReference type="PROSITE" id="PS51304"/>
    </source>
</evidence>
<dbReference type="Gene3D" id="2.60.120.200">
    <property type="match status" value="1"/>
</dbReference>
<accession>A0ABD2HYV4</accession>
<evidence type="ECO:0000313" key="4">
    <source>
        <dbReference type="EMBL" id="KAL3070020.1"/>
    </source>
</evidence>
<proteinExistence type="predicted"/>
<organism evidence="4 5">
    <name type="scientific">Heterodera schachtii</name>
    <name type="common">Sugarbeet cyst nematode worm</name>
    <name type="synonym">Tylenchus schachtii</name>
    <dbReference type="NCBI Taxonomy" id="97005"/>
    <lineage>
        <taxon>Eukaryota</taxon>
        <taxon>Metazoa</taxon>
        <taxon>Ecdysozoa</taxon>
        <taxon>Nematoda</taxon>
        <taxon>Chromadorea</taxon>
        <taxon>Rhabditida</taxon>
        <taxon>Tylenchina</taxon>
        <taxon>Tylenchomorpha</taxon>
        <taxon>Tylenchoidea</taxon>
        <taxon>Heteroderidae</taxon>
        <taxon>Heteroderinae</taxon>
        <taxon>Heterodera</taxon>
    </lineage>
</organism>
<sequence>MIEKFYHLLNCFIGLLAMMLHISGGKAQEQTTPIRLTGGEKSLFSIPIATMDQCMPHEEWNTFGIEFRLPKQGGHCVEEGMIICYPSTLAYRNVNTVHTVDEFAVHSELYSNIRNKNAFDEQCMQMLMVMGKPLEQREHWRGFSVSTEQRNGQQIIKLVMSVVESYEIYGASRQFVIHFGNANELFTYVTVDFGERIELDPMDTQKRDAYKKLAKRGAPLKDFSGFWTLGMDIMPWTDSNIELNVARGYECSMEAWFIRPTDAEPEDPKVPTVGSELAQPSYKTDKRINIKEFNISMSAKHLFYIILLMKDVENPWVNFTVWGNNVTAESNDKEKLAQVKMFHLAMSTNNSHVEFEGDHGYSPRIVPIINPLENSSQTQLLEFIFAFTGHSYGIKLNGKFVQSNYLKEGEEFFPINWTKPDEMEMQFKRMTSFQINSENALLLNDPPPLMPFVTIDTNYKAEPSKDYKFNLTQLTDINIIAQQDDLFSVKFINKQKEPFSDKTSVPIWAVNFIRIKGEHIKLLDRPSVLNVEKEKNNNLNIVASLDTVLNYGDEIWMEMIITDQTKSFTIRLMHESVRFSKIFGDTLLLLEFDLSKPNISCKNYLHENHDFSIGPEITHKLNKYGQHFHLLINATAKHFAIRIDEVGFQLDCKYGISKKNAHLYFFTYPPWAVDKIQIESVGRMELKAFKINHTNANITSEWANVRHFARVVDKENGRLLSKDERINVKIPNKQNSTRGFTFYLLYEGLRWHPFIGKTVMKMNFSGTNLLEFSSYDSTLQKKFDLGNLKNCTIAEQLDKSNIKEFNIGIHVMDNAGKYNVTFDTGGKVTECQYKSPEMPPWTVQYIAVISNDPQHLIKPEISCIPQNRCMKMKEVDDLLEKQTNGMKKKH</sequence>
<evidence type="ECO:0000256" key="1">
    <source>
        <dbReference type="ARBA" id="ARBA00022734"/>
    </source>
</evidence>
<evidence type="ECO:0000313" key="5">
    <source>
        <dbReference type="Proteomes" id="UP001620645"/>
    </source>
</evidence>
<dbReference type="Proteomes" id="UP001620645">
    <property type="component" value="Unassembled WGS sequence"/>
</dbReference>
<dbReference type="EMBL" id="JBICCN010000420">
    <property type="protein sequence ID" value="KAL3070020.1"/>
    <property type="molecule type" value="Genomic_DNA"/>
</dbReference>
<dbReference type="GO" id="GO:0030246">
    <property type="term" value="F:carbohydrate binding"/>
    <property type="evidence" value="ECO:0007669"/>
    <property type="project" value="UniProtKB-KW"/>
</dbReference>
<name>A0ABD2HYV4_HETSC</name>
<dbReference type="AlphaFoldDB" id="A0ABD2HYV4"/>
<keyword evidence="1" id="KW-0430">Lectin</keyword>
<dbReference type="InterPro" id="IPR001079">
    <property type="entry name" value="Galectin_CRD"/>
</dbReference>
<keyword evidence="5" id="KW-1185">Reference proteome</keyword>
<feature type="domain" description="Galectin" evidence="3">
    <location>
        <begin position="541"/>
        <end position="692"/>
    </location>
</feature>
<gene>
    <name evidence="4" type="ORF">niasHS_017309</name>
</gene>
<feature type="chain" id="PRO_5044881087" description="Galectin domain-containing protein" evidence="2">
    <location>
        <begin position="28"/>
        <end position="890"/>
    </location>
</feature>
<reference evidence="4 5" key="1">
    <citation type="submission" date="2024-10" db="EMBL/GenBank/DDBJ databases">
        <authorList>
            <person name="Kim D."/>
        </authorList>
    </citation>
    <scope>NUCLEOTIDE SEQUENCE [LARGE SCALE GENOMIC DNA]</scope>
    <source>
        <strain evidence="4">Taebaek</strain>
    </source>
</reference>
<comment type="caution">
    <text evidence="4">The sequence shown here is derived from an EMBL/GenBank/DDBJ whole genome shotgun (WGS) entry which is preliminary data.</text>
</comment>
<feature type="signal peptide" evidence="2">
    <location>
        <begin position="1"/>
        <end position="27"/>
    </location>
</feature>
<keyword evidence="2" id="KW-0732">Signal</keyword>